<accession>A0ABU8M9G5</accession>
<dbReference type="RefSeq" id="WP_337704733.1">
    <property type="nucleotide sequence ID" value="NZ_JBBEGM010000008.1"/>
</dbReference>
<evidence type="ECO:0000313" key="8">
    <source>
        <dbReference type="Proteomes" id="UP001369736"/>
    </source>
</evidence>
<dbReference type="SUPFAM" id="SSF53448">
    <property type="entry name" value="Nucleotide-diphospho-sugar transferases"/>
    <property type="match status" value="1"/>
</dbReference>
<sequence>MTSTVGGTVEMTARPAGAAGGAGAALLQRIILPRPADPTSVRSLYLDEGTATSVETTSPTAHRPGTYDDTADEYVMHVRRSGGRVAEVVSRTGVRLPERSEVSFAAYFNAFPASYWRRWSVLDAVTLRLRMRGQGRVDVYRSTAKGVPVHVAGELVDTAPDGGTDVVVPVSLTPFTDGGWVWFDLTSDNDDLELVSGGWFADREAPGRAAITVGMPTFNRPSDCVATLKALGDDPLVSETLTAVIIPDQGTSKVRDQPGFDEAAAALGDRLRIIDQPNLGGSGGYARIMYEALENTDCEQILFMDDDVVLEPDSVLRALAFSRFSREDMLVGGQMLSLQARSHLHVMGEVVDRGQFFWQLAPHTEDDHDFAVDSLRETLWMHRRTDVDYNAWWMCLIPRTVAERIGLPLPLFIKWDDCEYGLRAGSHGIPTATVPGVAIWHMSFVEKDDTSDWQAYFHVRNRLVVGALHGPENPRAMLTDSLKRTLRHLFLLEYSTIALHHMAMRDFLSGPKALFGALPTALGAVRATRAEFPDGTVHKDAADVPRPALGAREAQLWPKPPVGRVAQVAALARGLVHQLRPVDPTAHERPQRDVPAEHGQWFLLSVLDGAAVTTSDGSGVTFRKRDREMFWAMLRESVRLHGEIAKAWPALRRRYQEDMPELISRQAWREQVFDRFR</sequence>
<comment type="similarity">
    <text evidence="2">Belongs to the glycosyltransferase 2 family.</text>
</comment>
<dbReference type="Gene3D" id="3.90.550.60">
    <property type="match status" value="1"/>
</dbReference>
<dbReference type="InterPro" id="IPR040492">
    <property type="entry name" value="GlfT2_N"/>
</dbReference>
<evidence type="ECO:0000256" key="2">
    <source>
        <dbReference type="ARBA" id="ARBA00006739"/>
    </source>
</evidence>
<protein>
    <submittedName>
        <fullName evidence="7">Glycosyltransferase</fullName>
        <ecNumber evidence="7">2.4.-.-</ecNumber>
    </submittedName>
</protein>
<dbReference type="PANTHER" id="PTHR43179">
    <property type="entry name" value="RHAMNOSYLTRANSFERASE WBBL"/>
    <property type="match status" value="1"/>
</dbReference>
<evidence type="ECO:0000259" key="6">
    <source>
        <dbReference type="Pfam" id="PF19320"/>
    </source>
</evidence>
<dbReference type="InterPro" id="IPR029044">
    <property type="entry name" value="Nucleotide-diphossugar_trans"/>
</dbReference>
<evidence type="ECO:0000256" key="3">
    <source>
        <dbReference type="ARBA" id="ARBA00022676"/>
    </source>
</evidence>
<dbReference type="Pfam" id="PF13641">
    <property type="entry name" value="Glyco_tranf_2_3"/>
    <property type="match status" value="1"/>
</dbReference>
<gene>
    <name evidence="7" type="ORF">WCD58_19535</name>
</gene>
<reference evidence="7 8" key="1">
    <citation type="submission" date="2024-03" db="EMBL/GenBank/DDBJ databases">
        <title>Actinomycetospora sp. OC33-EN07, a novel actinomycete isolated from wild orchid (Aerides multiflora).</title>
        <authorList>
            <person name="Suriyachadkun C."/>
        </authorList>
    </citation>
    <scope>NUCLEOTIDE SEQUENCE [LARGE SCALE GENOMIC DNA]</scope>
    <source>
        <strain evidence="7 8">OC33-EN07</strain>
    </source>
</reference>
<evidence type="ECO:0000256" key="1">
    <source>
        <dbReference type="ARBA" id="ARBA00004776"/>
    </source>
</evidence>
<evidence type="ECO:0000313" key="7">
    <source>
        <dbReference type="EMBL" id="MEJ2863370.1"/>
    </source>
</evidence>
<keyword evidence="4 7" id="KW-0808">Transferase</keyword>
<dbReference type="CDD" id="cd00761">
    <property type="entry name" value="Glyco_tranf_GTA_type"/>
    <property type="match status" value="1"/>
</dbReference>
<dbReference type="EMBL" id="JBBEGM010000008">
    <property type="protein sequence ID" value="MEJ2863370.1"/>
    <property type="molecule type" value="Genomic_DNA"/>
</dbReference>
<feature type="domain" description="Galactofuranosyltransferase-2 C-terminal" evidence="6">
    <location>
        <begin position="477"/>
        <end position="674"/>
    </location>
</feature>
<dbReference type="InterPro" id="IPR045699">
    <property type="entry name" value="GlfT2_C"/>
</dbReference>
<dbReference type="Proteomes" id="UP001369736">
    <property type="component" value="Unassembled WGS sequence"/>
</dbReference>
<keyword evidence="8" id="KW-1185">Reference proteome</keyword>
<dbReference type="PANTHER" id="PTHR43179:SF12">
    <property type="entry name" value="GALACTOFURANOSYLTRANSFERASE GLFT2"/>
    <property type="match status" value="1"/>
</dbReference>
<comment type="caution">
    <text evidence="7">The sequence shown here is derived from an EMBL/GenBank/DDBJ whole genome shotgun (WGS) entry which is preliminary data.</text>
</comment>
<organism evidence="7 8">
    <name type="scientific">Actinomycetospora flava</name>
    <dbReference type="NCBI Taxonomy" id="3129232"/>
    <lineage>
        <taxon>Bacteria</taxon>
        <taxon>Bacillati</taxon>
        <taxon>Actinomycetota</taxon>
        <taxon>Actinomycetes</taxon>
        <taxon>Pseudonocardiales</taxon>
        <taxon>Pseudonocardiaceae</taxon>
        <taxon>Actinomycetospora</taxon>
    </lineage>
</organism>
<comment type="pathway">
    <text evidence="1">Cell wall biogenesis; cell wall polysaccharide biosynthesis.</text>
</comment>
<dbReference type="Pfam" id="PF17994">
    <property type="entry name" value="Glft2_N"/>
    <property type="match status" value="1"/>
</dbReference>
<proteinExistence type="inferred from homology"/>
<dbReference type="GO" id="GO:0016757">
    <property type="term" value="F:glycosyltransferase activity"/>
    <property type="evidence" value="ECO:0007669"/>
    <property type="project" value="UniProtKB-KW"/>
</dbReference>
<name>A0ABU8M9G5_9PSEU</name>
<dbReference type="Pfam" id="PF19320">
    <property type="entry name" value="GlfT2_domain3"/>
    <property type="match status" value="1"/>
</dbReference>
<dbReference type="EC" id="2.4.-.-" evidence="7"/>
<evidence type="ECO:0000256" key="4">
    <source>
        <dbReference type="ARBA" id="ARBA00022679"/>
    </source>
</evidence>
<evidence type="ECO:0000259" key="5">
    <source>
        <dbReference type="Pfam" id="PF17994"/>
    </source>
</evidence>
<feature type="domain" description="Galactofuranosyltransferase GlfT2 N-terminal" evidence="5">
    <location>
        <begin position="72"/>
        <end position="202"/>
    </location>
</feature>
<keyword evidence="3 7" id="KW-0328">Glycosyltransferase</keyword>